<keyword evidence="2" id="KW-1185">Reference proteome</keyword>
<comment type="caution">
    <text evidence="1">The sequence shown here is derived from an EMBL/GenBank/DDBJ whole genome shotgun (WGS) entry which is preliminary data.</text>
</comment>
<dbReference type="EMBL" id="JACSPY010000019">
    <property type="protein sequence ID" value="MBD8021766.1"/>
    <property type="molecule type" value="Genomic_DNA"/>
</dbReference>
<organism evidence="1 2">
    <name type="scientific">Brevibacterium gallinarum</name>
    <dbReference type="NCBI Taxonomy" id="2762220"/>
    <lineage>
        <taxon>Bacteria</taxon>
        <taxon>Bacillati</taxon>
        <taxon>Actinomycetota</taxon>
        <taxon>Actinomycetes</taxon>
        <taxon>Micrococcales</taxon>
        <taxon>Brevibacteriaceae</taxon>
        <taxon>Brevibacterium</taxon>
    </lineage>
</organism>
<name>A0ABR8WXE7_9MICO</name>
<accession>A0ABR8WXE7</accession>
<gene>
    <name evidence="1" type="ORF">H9634_13350</name>
</gene>
<proteinExistence type="predicted"/>
<reference evidence="1 2" key="1">
    <citation type="submission" date="2020-08" db="EMBL/GenBank/DDBJ databases">
        <title>A Genomic Blueprint of the Chicken Gut Microbiome.</title>
        <authorList>
            <person name="Gilroy R."/>
            <person name="Ravi A."/>
            <person name="Getino M."/>
            <person name="Pursley I."/>
            <person name="Horton D.L."/>
            <person name="Alikhan N.-F."/>
            <person name="Baker D."/>
            <person name="Gharbi K."/>
            <person name="Hall N."/>
            <person name="Watson M."/>
            <person name="Adriaenssens E.M."/>
            <person name="Foster-Nyarko E."/>
            <person name="Jarju S."/>
            <person name="Secka A."/>
            <person name="Antonio M."/>
            <person name="Oren A."/>
            <person name="Chaudhuri R."/>
            <person name="La Ragione R.M."/>
            <person name="Hildebrand F."/>
            <person name="Pallen M.J."/>
        </authorList>
    </citation>
    <scope>NUCLEOTIDE SEQUENCE [LARGE SCALE GENOMIC DNA]</scope>
    <source>
        <strain evidence="1 2">Re57</strain>
    </source>
</reference>
<dbReference type="Proteomes" id="UP000651517">
    <property type="component" value="Unassembled WGS sequence"/>
</dbReference>
<evidence type="ECO:0000313" key="2">
    <source>
        <dbReference type="Proteomes" id="UP000651517"/>
    </source>
</evidence>
<dbReference type="RefSeq" id="WP_191727298.1">
    <property type="nucleotide sequence ID" value="NZ_JACSPY010000019.1"/>
</dbReference>
<protein>
    <submittedName>
        <fullName evidence="1">Uncharacterized protein</fullName>
    </submittedName>
</protein>
<sequence length="74" mass="8085">MASAAEMVIPVVPVSSETLDWVPRAPGLYSRAEVRRQTGPYEATVSAAITSWAPHLTSEMTADIEDAPRHPRRP</sequence>
<evidence type="ECO:0000313" key="1">
    <source>
        <dbReference type="EMBL" id="MBD8021766.1"/>
    </source>
</evidence>